<reference evidence="3 4" key="1">
    <citation type="submission" date="2018-08" db="EMBL/GenBank/DDBJ databases">
        <title>Salinimonas sediminis sp. nov., a piezophilic bacterium isolated from a deep-sea sediment sample from the New Britain Trench.</title>
        <authorList>
            <person name="Cao J."/>
        </authorList>
    </citation>
    <scope>NUCLEOTIDE SEQUENCE [LARGE SCALE GENOMIC DNA]</scope>
    <source>
        <strain evidence="3 4">N102</strain>
    </source>
</reference>
<evidence type="ECO:0000313" key="3">
    <source>
        <dbReference type="EMBL" id="AXR05374.1"/>
    </source>
</evidence>
<keyword evidence="1" id="KW-1133">Transmembrane helix</keyword>
<evidence type="ECO:0000256" key="1">
    <source>
        <dbReference type="SAM" id="Phobius"/>
    </source>
</evidence>
<dbReference type="AlphaFoldDB" id="A0A346NIL7"/>
<evidence type="ECO:0000259" key="2">
    <source>
        <dbReference type="Pfam" id="PF09335"/>
    </source>
</evidence>
<dbReference type="GO" id="GO:0005886">
    <property type="term" value="C:plasma membrane"/>
    <property type="evidence" value="ECO:0007669"/>
    <property type="project" value="UniProtKB-ARBA"/>
</dbReference>
<gene>
    <name evidence="3" type="ORF">D0Y50_02720</name>
</gene>
<dbReference type="KEGG" id="salm:D0Y50_02720"/>
<dbReference type="Proteomes" id="UP000262073">
    <property type="component" value="Chromosome"/>
</dbReference>
<dbReference type="OrthoDB" id="9814483at2"/>
<dbReference type="PANTHER" id="PTHR42709:SF4">
    <property type="entry name" value="INNER MEMBRANE PROTEIN YQAA"/>
    <property type="match status" value="1"/>
</dbReference>
<evidence type="ECO:0000313" key="4">
    <source>
        <dbReference type="Proteomes" id="UP000262073"/>
    </source>
</evidence>
<keyword evidence="1" id="KW-0812">Transmembrane</keyword>
<feature type="transmembrane region" description="Helical" evidence="1">
    <location>
        <begin position="40"/>
        <end position="60"/>
    </location>
</feature>
<feature type="domain" description="VTT" evidence="2">
    <location>
        <begin position="37"/>
        <end position="133"/>
    </location>
</feature>
<name>A0A346NIL7_9ALTE</name>
<protein>
    <submittedName>
        <fullName evidence="3">DedA family protein</fullName>
    </submittedName>
</protein>
<feature type="transmembrane region" description="Helical" evidence="1">
    <location>
        <begin position="6"/>
        <end position="33"/>
    </location>
</feature>
<sequence length="142" mass="15076">MLESLGLLGMFVSAFLAATILPLGSEAVMIALYHSGYSPAALWLVATVANVAGSLVNYVIGRTAGRPGLKALLKVSDTAFARAEQHYRRYGTVSLCFAWVPVIGDPLTMLAGVINVPLAIFLVLVTLGKGLRYWALLSLLPT</sequence>
<proteinExistence type="predicted"/>
<dbReference type="RefSeq" id="WP_117315369.1">
    <property type="nucleotide sequence ID" value="NZ_CP031769.1"/>
</dbReference>
<keyword evidence="4" id="KW-1185">Reference proteome</keyword>
<dbReference type="PANTHER" id="PTHR42709">
    <property type="entry name" value="ALKALINE PHOSPHATASE LIKE PROTEIN"/>
    <property type="match status" value="1"/>
</dbReference>
<accession>A0A346NIL7</accession>
<dbReference type="EMBL" id="CP031769">
    <property type="protein sequence ID" value="AXR05374.1"/>
    <property type="molecule type" value="Genomic_DNA"/>
</dbReference>
<keyword evidence="1" id="KW-0472">Membrane</keyword>
<organism evidence="3 4">
    <name type="scientific">Salinimonas sediminis</name>
    <dbReference type="NCBI Taxonomy" id="2303538"/>
    <lineage>
        <taxon>Bacteria</taxon>
        <taxon>Pseudomonadati</taxon>
        <taxon>Pseudomonadota</taxon>
        <taxon>Gammaproteobacteria</taxon>
        <taxon>Alteromonadales</taxon>
        <taxon>Alteromonadaceae</taxon>
        <taxon>Alteromonas/Salinimonas group</taxon>
        <taxon>Salinimonas</taxon>
    </lineage>
</organism>
<dbReference type="InterPro" id="IPR032816">
    <property type="entry name" value="VTT_dom"/>
</dbReference>
<dbReference type="InterPro" id="IPR051311">
    <property type="entry name" value="DedA_domain"/>
</dbReference>
<dbReference type="Pfam" id="PF09335">
    <property type="entry name" value="VTT_dom"/>
    <property type="match status" value="1"/>
</dbReference>